<organism evidence="3 4">
    <name type="scientific">Lecanosticta acicola</name>
    <dbReference type="NCBI Taxonomy" id="111012"/>
    <lineage>
        <taxon>Eukaryota</taxon>
        <taxon>Fungi</taxon>
        <taxon>Dikarya</taxon>
        <taxon>Ascomycota</taxon>
        <taxon>Pezizomycotina</taxon>
        <taxon>Dothideomycetes</taxon>
        <taxon>Dothideomycetidae</taxon>
        <taxon>Mycosphaerellales</taxon>
        <taxon>Mycosphaerellaceae</taxon>
        <taxon>Lecanosticta</taxon>
    </lineage>
</organism>
<keyword evidence="2" id="KW-0472">Membrane</keyword>
<feature type="compositionally biased region" description="Basic and acidic residues" evidence="1">
    <location>
        <begin position="57"/>
        <end position="70"/>
    </location>
</feature>
<evidence type="ECO:0000256" key="1">
    <source>
        <dbReference type="SAM" id="MobiDB-lite"/>
    </source>
</evidence>
<gene>
    <name evidence="3" type="ORF">LECACI_7A004355</name>
</gene>
<evidence type="ECO:0000256" key="2">
    <source>
        <dbReference type="SAM" id="Phobius"/>
    </source>
</evidence>
<comment type="caution">
    <text evidence="3">The sequence shown here is derived from an EMBL/GenBank/DDBJ whole genome shotgun (WGS) entry which is preliminary data.</text>
</comment>
<reference evidence="3" key="1">
    <citation type="submission" date="2023-11" db="EMBL/GenBank/DDBJ databases">
        <authorList>
            <person name="Alioto T."/>
            <person name="Alioto T."/>
            <person name="Gomez Garrido J."/>
        </authorList>
    </citation>
    <scope>NUCLEOTIDE SEQUENCE</scope>
</reference>
<dbReference type="AlphaFoldDB" id="A0AAI9EAF0"/>
<keyword evidence="2" id="KW-0812">Transmembrane</keyword>
<feature type="region of interest" description="Disordered" evidence="1">
    <location>
        <begin position="16"/>
        <end position="73"/>
    </location>
</feature>
<dbReference type="Proteomes" id="UP001296104">
    <property type="component" value="Unassembled WGS sequence"/>
</dbReference>
<protein>
    <submittedName>
        <fullName evidence="3">Uncharacterized protein</fullName>
    </submittedName>
</protein>
<proteinExistence type="predicted"/>
<name>A0AAI9EAF0_9PEZI</name>
<evidence type="ECO:0000313" key="4">
    <source>
        <dbReference type="Proteomes" id="UP001296104"/>
    </source>
</evidence>
<dbReference type="EMBL" id="CAVMBE010000023">
    <property type="protein sequence ID" value="CAK4008046.1"/>
    <property type="molecule type" value="Genomic_DNA"/>
</dbReference>
<keyword evidence="4" id="KW-1185">Reference proteome</keyword>
<evidence type="ECO:0000313" key="3">
    <source>
        <dbReference type="EMBL" id="CAK4008046.1"/>
    </source>
</evidence>
<keyword evidence="2" id="KW-1133">Transmembrane helix</keyword>
<feature type="transmembrane region" description="Helical" evidence="2">
    <location>
        <begin position="129"/>
        <end position="146"/>
    </location>
</feature>
<accession>A0AAI9EAF0</accession>
<sequence>MIAIDYSKWDLFDAISNSDCSSETGAGPSSKDSSDEEPDSDKEFGSDKEFDSDEELSSERESKAESREIASSEQSMLQMVVTLIVAVKQGLRFLGKHALVISKRGSVALRVRTRRNDDRERVTEDGMRVFVTLSVCLIQTLLFLGIRDLLYYDER</sequence>